<evidence type="ECO:0000256" key="1">
    <source>
        <dbReference type="SAM" id="MobiDB-lite"/>
    </source>
</evidence>
<comment type="caution">
    <text evidence="3">The sequence shown here is derived from an EMBL/GenBank/DDBJ whole genome shotgun (WGS) entry which is preliminary data.</text>
</comment>
<proteinExistence type="predicted"/>
<protein>
    <submittedName>
        <fullName evidence="3">Uncharacterized protein</fullName>
    </submittedName>
</protein>
<feature type="chain" id="PRO_5045784524" evidence="2">
    <location>
        <begin position="16"/>
        <end position="633"/>
    </location>
</feature>
<keyword evidence="2" id="KW-0732">Signal</keyword>
<sequence length="633" mass="70646">MLHVLIASWVVPSLGLSIVDAPWEARRSNILRVTGQPCDECSSMEDFYKDNELVFLLFYQRDLVSHHAYKGAIIAGFHEACKDLRWSRVACGIVDMLEDKAYAEKYIDPKTAPAHIAVRAGEPVPSKEEWIKKLLAKPGDKATELGSGQAELDRLAEVAGFQFGRARRPRLLADLEKRRCKSVPGADLTVQSRLQEFRQNAMPNWVPIFTKTGDLAIVGVSEVYLLVWVLLRLSVPEAWTKPACEDMHMWSLVVSLVGLRLVCQPDAHSSKWQRRFMSTTFSIASMLSQVETRYMMNDILTSIFIYLILQHIDFLLGKLLRTTIDLEDQVQERKETDDLLAAARRLLSVTCDCCEQLTDRLEMVEPSQNTLAMLQIKNPEEDARNAMSLPFLQFICTEDQDRFSQFIAASDSQAPSSLHLRMQTCKGAPFEAQVFHVNVPQSTLGCSHWHLIGISKSAAAEMTSIPEHCTVDPSPFIPLLSAPRPRSRRSVSSGSRSAAASTSSGASSEWSSSAAAAQLDRSIKEIQLISLAVEPVDFGVSSVNIVFHDAKTMNIMNWISTKSASAVQGFIQHHLNSWHHAERSTDICKRVKFRAPGTRSAFVAQMSMGEIEGEPGEGDPRKMRLDLKGVVFR</sequence>
<organism evidence="3 4">
    <name type="scientific">Durusdinium trenchii</name>
    <dbReference type="NCBI Taxonomy" id="1381693"/>
    <lineage>
        <taxon>Eukaryota</taxon>
        <taxon>Sar</taxon>
        <taxon>Alveolata</taxon>
        <taxon>Dinophyceae</taxon>
        <taxon>Suessiales</taxon>
        <taxon>Symbiodiniaceae</taxon>
        <taxon>Durusdinium</taxon>
    </lineage>
</organism>
<evidence type="ECO:0000313" key="4">
    <source>
        <dbReference type="Proteomes" id="UP001642464"/>
    </source>
</evidence>
<dbReference type="Proteomes" id="UP001642464">
    <property type="component" value="Unassembled WGS sequence"/>
</dbReference>
<evidence type="ECO:0000256" key="2">
    <source>
        <dbReference type="SAM" id="SignalP"/>
    </source>
</evidence>
<feature type="region of interest" description="Disordered" evidence="1">
    <location>
        <begin position="481"/>
        <end position="507"/>
    </location>
</feature>
<dbReference type="EMBL" id="CAXAMM010009979">
    <property type="protein sequence ID" value="CAK9021871.1"/>
    <property type="molecule type" value="Genomic_DNA"/>
</dbReference>
<accession>A0ABP0K514</accession>
<feature type="signal peptide" evidence="2">
    <location>
        <begin position="1"/>
        <end position="15"/>
    </location>
</feature>
<evidence type="ECO:0000313" key="3">
    <source>
        <dbReference type="EMBL" id="CAK9021871.1"/>
    </source>
</evidence>
<gene>
    <name evidence="3" type="ORF">SCF082_LOCUS15535</name>
</gene>
<feature type="compositionally biased region" description="Low complexity" evidence="1">
    <location>
        <begin position="490"/>
        <end position="507"/>
    </location>
</feature>
<name>A0ABP0K514_9DINO</name>
<reference evidence="3 4" key="1">
    <citation type="submission" date="2024-02" db="EMBL/GenBank/DDBJ databases">
        <authorList>
            <person name="Chen Y."/>
            <person name="Shah S."/>
            <person name="Dougan E. K."/>
            <person name="Thang M."/>
            <person name="Chan C."/>
        </authorList>
    </citation>
    <scope>NUCLEOTIDE SEQUENCE [LARGE SCALE GENOMIC DNA]</scope>
</reference>
<keyword evidence="4" id="KW-1185">Reference proteome</keyword>